<protein>
    <submittedName>
        <fullName evidence="1">Tetratricopeptide (TPR) repeat protein</fullName>
    </submittedName>
</protein>
<dbReference type="EMBL" id="JACHJJ010000025">
    <property type="protein sequence ID" value="MBB5966705.1"/>
    <property type="molecule type" value="Genomic_DNA"/>
</dbReference>
<dbReference type="Proteomes" id="UP000562352">
    <property type="component" value="Unassembled WGS sequence"/>
</dbReference>
<dbReference type="InterPro" id="IPR053137">
    <property type="entry name" value="NLR-like"/>
</dbReference>
<dbReference type="PANTHER" id="PTHR46082:SF6">
    <property type="entry name" value="AAA+ ATPASE DOMAIN-CONTAINING PROTEIN-RELATED"/>
    <property type="match status" value="1"/>
</dbReference>
<dbReference type="Pfam" id="PF13424">
    <property type="entry name" value="TPR_12"/>
    <property type="match status" value="2"/>
</dbReference>
<dbReference type="SUPFAM" id="SSF52540">
    <property type="entry name" value="P-loop containing nucleoside triphosphate hydrolases"/>
    <property type="match status" value="1"/>
</dbReference>
<evidence type="ECO:0000313" key="1">
    <source>
        <dbReference type="EMBL" id="MBB5966705.1"/>
    </source>
</evidence>
<dbReference type="Gene3D" id="1.25.40.10">
    <property type="entry name" value="Tetratricopeptide repeat domain"/>
    <property type="match status" value="2"/>
</dbReference>
<comment type="caution">
    <text evidence="1">The sequence shown here is derived from an EMBL/GenBank/DDBJ whole genome shotgun (WGS) entry which is preliminary data.</text>
</comment>
<name>A0A841DF46_PLAVE</name>
<organism evidence="1 2">
    <name type="scientific">Planomonospora venezuelensis</name>
    <dbReference type="NCBI Taxonomy" id="1999"/>
    <lineage>
        <taxon>Bacteria</taxon>
        <taxon>Bacillati</taxon>
        <taxon>Actinomycetota</taxon>
        <taxon>Actinomycetes</taxon>
        <taxon>Streptosporangiales</taxon>
        <taxon>Streptosporangiaceae</taxon>
        <taxon>Planomonospora</taxon>
    </lineage>
</organism>
<dbReference type="PRINTS" id="PR00364">
    <property type="entry name" value="DISEASERSIST"/>
</dbReference>
<keyword evidence="2" id="KW-1185">Reference proteome</keyword>
<accession>A0A841DF46</accession>
<dbReference type="Pfam" id="PF13374">
    <property type="entry name" value="TPR_10"/>
    <property type="match status" value="1"/>
</dbReference>
<dbReference type="InterPro" id="IPR011990">
    <property type="entry name" value="TPR-like_helical_dom_sf"/>
</dbReference>
<reference evidence="1 2" key="1">
    <citation type="submission" date="2020-08" db="EMBL/GenBank/DDBJ databases">
        <title>Genomic Encyclopedia of Type Strains, Phase III (KMG-III): the genomes of soil and plant-associated and newly described type strains.</title>
        <authorList>
            <person name="Whitman W."/>
        </authorList>
    </citation>
    <scope>NUCLEOTIDE SEQUENCE [LARGE SCALE GENOMIC DNA]</scope>
    <source>
        <strain evidence="1 2">CECT 3303</strain>
    </source>
</reference>
<dbReference type="GO" id="GO:0043531">
    <property type="term" value="F:ADP binding"/>
    <property type="evidence" value="ECO:0007669"/>
    <property type="project" value="InterPro"/>
</dbReference>
<dbReference type="Gene3D" id="3.40.50.300">
    <property type="entry name" value="P-loop containing nucleotide triphosphate hydrolases"/>
    <property type="match status" value="1"/>
</dbReference>
<sequence length="736" mass="80899">MILIVDLLLLIPFTMNVATDALPPEWDPYLWIALPVVALLGVPAVVVEVRNRRAVGGVADGDVPEADRAPFPADGRAWNIPAPTRLFGGRVQAMKDLVRAFTVGWSGGPLRVVALWGLAGVGKTQLALAYAARRRPKLEVGWLVPAADRVAAVAALAELAERLGVGDADQERACRRVVDLLAGRANWLLIFDSVLDPAVLADLLPTGPGQVLIVSTRPDWGDLARSLKVPPLSREDSIELLQAFRGRPSGQEPNSEEGESLAQVAEELGGLPLALRQAGAYAKATALTWTKLLERYHESRTEILTLARGVPVNYPAAVTVTWRLALRRVDRTCRPAGQLLRLLAHFAAAPIPRDLPLRQVTALPRALRRAAAGPLRLDEAVAVLLSSSLVTATDPDDDSPGSDLSVHQLVQAVVRDHIGADTSGITGPRSLLSQLPRASQRWGTHRWLEAAASVLLAATPEENHDARVWPRYAALLPHAQAVSARSDRLELLSPAIAALQHLYGEYLDRRRQDAAARQLLEQALRARTRLLGDDHLDTLKTMSLLGFVLHRDPGQLQRAHDLALQAVAAHQQRYGSGDLNAFMLMHNLAHTLGVLGEWKEARLVDEKVLRGRRLMLGEDHPDTLRVMSNLAYALCRLEEWEEARRLHEQTLERRRVVLGEDHPDTLRSMGNLADALGGLGRWEEARWLHEQTLERRRVVLGEDHPDTLRSMNNLDDMVRRMEAERDDPGGPTGEDG</sequence>
<gene>
    <name evidence="1" type="ORF">FHS22_005997</name>
</gene>
<dbReference type="SUPFAM" id="SSF48452">
    <property type="entry name" value="TPR-like"/>
    <property type="match status" value="2"/>
</dbReference>
<dbReference type="AlphaFoldDB" id="A0A841DF46"/>
<evidence type="ECO:0000313" key="2">
    <source>
        <dbReference type="Proteomes" id="UP000562352"/>
    </source>
</evidence>
<dbReference type="RefSeq" id="WP_184947008.1">
    <property type="nucleotide sequence ID" value="NZ_BAAAWZ010000001.1"/>
</dbReference>
<dbReference type="PANTHER" id="PTHR46082">
    <property type="entry name" value="ATP/GTP-BINDING PROTEIN-RELATED"/>
    <property type="match status" value="1"/>
</dbReference>
<dbReference type="InterPro" id="IPR027417">
    <property type="entry name" value="P-loop_NTPase"/>
</dbReference>
<proteinExistence type="predicted"/>